<evidence type="ECO:0000313" key="1">
    <source>
        <dbReference type="EMBL" id="RZF21718.1"/>
    </source>
</evidence>
<evidence type="ECO:0000313" key="2">
    <source>
        <dbReference type="Proteomes" id="UP000443582"/>
    </source>
</evidence>
<name>A0ABY0IFK4_9BACT</name>
<dbReference type="Proteomes" id="UP000443582">
    <property type="component" value="Unassembled WGS sequence"/>
</dbReference>
<dbReference type="RefSeq" id="WP_115361385.1">
    <property type="nucleotide sequence ID" value="NZ_QDKL01000002.1"/>
</dbReference>
<reference evidence="2" key="1">
    <citation type="journal article" date="2019" name="Int. J. Syst. Evol. Microbiol.">
        <title>Halobacteriovorax valvorus sp. nov., a novel prokaryotic predator isolated from coastal seawater of China.</title>
        <authorList>
            <person name="Chen M.-X."/>
        </authorList>
    </citation>
    <scope>NUCLEOTIDE SEQUENCE [LARGE SCALE GENOMIC DNA]</scope>
    <source>
        <strain evidence="2">BL9</strain>
    </source>
</reference>
<protein>
    <submittedName>
        <fullName evidence="1">Uncharacterized protein</fullName>
    </submittedName>
</protein>
<keyword evidence="2" id="KW-1185">Reference proteome</keyword>
<accession>A0ABY0IFK4</accession>
<proteinExistence type="predicted"/>
<organism evidence="1 2">
    <name type="scientific">Halobacteriovorax vibrionivorans</name>
    <dbReference type="NCBI Taxonomy" id="2152716"/>
    <lineage>
        <taxon>Bacteria</taxon>
        <taxon>Pseudomonadati</taxon>
        <taxon>Bdellovibrionota</taxon>
        <taxon>Bacteriovoracia</taxon>
        <taxon>Bacteriovoracales</taxon>
        <taxon>Halobacteriovoraceae</taxon>
        <taxon>Halobacteriovorax</taxon>
    </lineage>
</organism>
<dbReference type="EMBL" id="QDKL01000002">
    <property type="protein sequence ID" value="RZF21718.1"/>
    <property type="molecule type" value="Genomic_DNA"/>
</dbReference>
<gene>
    <name evidence="1" type="ORF">DAY19_08495</name>
</gene>
<comment type="caution">
    <text evidence="1">The sequence shown here is derived from an EMBL/GenBank/DDBJ whole genome shotgun (WGS) entry which is preliminary data.</text>
</comment>
<sequence length="117" mass="13808">MKTYETNSAVKNDNYTSIRVKKNTKKDVNKFLDRANKTEDCGKITFDALISYFLENVTKDDIEKLQLQSITWAHEDKRLWEKKKGKVSENKWKEMLYLGQSSEFISKHSRLETSYTS</sequence>